<sequence>MAPVWSYQSNRYQANIKPQQKPDAAPPARLSGKKREQRSVARSHVLRRSPPHRRTAGRLNDGVSSRDKSTADWNLLLLLSQLPARTEFATAMPQLRRFRAFFGTFQANWWSRRSAMGGATSGWTAPPWMVSLIDFLNNEFSDMDVGISGNYYSEKKPAAGNWIEGRRCRFWRGGFRWRGYSMIDASTGKKCTPFDHGARHVNPISALNRGLHVVLDGGYLQGRLPPQLEEYQRLFMGGGQFHLRSVFVCRTVVDNDNEFGSDSRVNHDQPEENGKLNTTPAIDMDEEQHWRGSYPT</sequence>
<evidence type="ECO:0000313" key="4">
    <source>
        <dbReference type="EMBL" id="GER26240.1"/>
    </source>
</evidence>
<keyword evidence="5" id="KW-1185">Reference proteome</keyword>
<feature type="compositionally biased region" description="Basic and acidic residues" evidence="3">
    <location>
        <begin position="264"/>
        <end position="274"/>
    </location>
</feature>
<dbReference type="EMBL" id="BKCP01000891">
    <property type="protein sequence ID" value="GER26240.1"/>
    <property type="molecule type" value="Genomic_DNA"/>
</dbReference>
<dbReference type="Gene3D" id="3.30.70.420">
    <property type="entry name" value="Hydroxymethylglutaryl-CoA reductase, class I/II, NAD/NADP-binding domain"/>
    <property type="match status" value="1"/>
</dbReference>
<evidence type="ECO:0000256" key="3">
    <source>
        <dbReference type="SAM" id="MobiDB-lite"/>
    </source>
</evidence>
<name>A0A5A7P0J4_STRAF</name>
<dbReference type="GO" id="GO:0008299">
    <property type="term" value="P:isoprenoid biosynthetic process"/>
    <property type="evidence" value="ECO:0007669"/>
    <property type="project" value="UniProtKB-KW"/>
</dbReference>
<protein>
    <submittedName>
        <fullName evidence="4">3-hydroxy-3-methylglutaryl-coenzyme A reductase</fullName>
    </submittedName>
</protein>
<dbReference type="InterPro" id="IPR002202">
    <property type="entry name" value="HMG_CoA_Rdtase"/>
</dbReference>
<gene>
    <name evidence="4" type="ORF">STAS_01877</name>
</gene>
<dbReference type="GO" id="GO:0004420">
    <property type="term" value="F:hydroxymethylglutaryl-CoA reductase (NADPH) activity"/>
    <property type="evidence" value="ECO:0007669"/>
    <property type="project" value="InterPro"/>
</dbReference>
<dbReference type="UniPathway" id="UPA00058">
    <property type="reaction ID" value="UER00103"/>
</dbReference>
<evidence type="ECO:0000313" key="5">
    <source>
        <dbReference type="Proteomes" id="UP000325081"/>
    </source>
</evidence>
<comment type="pathway">
    <text evidence="1">Metabolic intermediate biosynthesis; (R)-mevalonate biosynthesis; (R)-mevalonate from acetyl-CoA: step 3/3.</text>
</comment>
<dbReference type="PROSITE" id="PS50065">
    <property type="entry name" value="HMG_COA_REDUCTASE_4"/>
    <property type="match status" value="1"/>
</dbReference>
<dbReference type="Proteomes" id="UP000325081">
    <property type="component" value="Unassembled WGS sequence"/>
</dbReference>
<feature type="region of interest" description="Disordered" evidence="3">
    <location>
        <begin position="260"/>
        <end position="296"/>
    </location>
</feature>
<keyword evidence="2" id="KW-0414">Isoprene biosynthesis</keyword>
<reference evidence="5" key="1">
    <citation type="journal article" date="2019" name="Curr. Biol.">
        <title>Genome Sequence of Striga asiatica Provides Insight into the Evolution of Plant Parasitism.</title>
        <authorList>
            <person name="Yoshida S."/>
            <person name="Kim S."/>
            <person name="Wafula E.K."/>
            <person name="Tanskanen J."/>
            <person name="Kim Y.M."/>
            <person name="Honaas L."/>
            <person name="Yang Z."/>
            <person name="Spallek T."/>
            <person name="Conn C.E."/>
            <person name="Ichihashi Y."/>
            <person name="Cheong K."/>
            <person name="Cui S."/>
            <person name="Der J.P."/>
            <person name="Gundlach H."/>
            <person name="Jiao Y."/>
            <person name="Hori C."/>
            <person name="Ishida J.K."/>
            <person name="Kasahara H."/>
            <person name="Kiba T."/>
            <person name="Kim M.S."/>
            <person name="Koo N."/>
            <person name="Laohavisit A."/>
            <person name="Lee Y.H."/>
            <person name="Lumba S."/>
            <person name="McCourt P."/>
            <person name="Mortimer J.C."/>
            <person name="Mutuku J.M."/>
            <person name="Nomura T."/>
            <person name="Sasaki-Sekimoto Y."/>
            <person name="Seto Y."/>
            <person name="Wang Y."/>
            <person name="Wakatake T."/>
            <person name="Sakakibara H."/>
            <person name="Demura T."/>
            <person name="Yamaguchi S."/>
            <person name="Yoneyama K."/>
            <person name="Manabe R.I."/>
            <person name="Nelson D.C."/>
            <person name="Schulman A.H."/>
            <person name="Timko M.P."/>
            <person name="dePamphilis C.W."/>
            <person name="Choi D."/>
            <person name="Shirasu K."/>
        </authorList>
    </citation>
    <scope>NUCLEOTIDE SEQUENCE [LARGE SCALE GENOMIC DNA]</scope>
    <source>
        <strain evidence="5">cv. UVA1</strain>
    </source>
</reference>
<feature type="compositionally biased region" description="Basic residues" evidence="3">
    <location>
        <begin position="44"/>
        <end position="56"/>
    </location>
</feature>
<dbReference type="AlphaFoldDB" id="A0A5A7P0J4"/>
<accession>A0A5A7P0J4</accession>
<evidence type="ECO:0000256" key="1">
    <source>
        <dbReference type="ARBA" id="ARBA00005084"/>
    </source>
</evidence>
<proteinExistence type="predicted"/>
<evidence type="ECO:0000256" key="2">
    <source>
        <dbReference type="ARBA" id="ARBA00023229"/>
    </source>
</evidence>
<comment type="caution">
    <text evidence="4">The sequence shown here is derived from an EMBL/GenBank/DDBJ whole genome shotgun (WGS) entry which is preliminary data.</text>
</comment>
<dbReference type="InterPro" id="IPR009023">
    <property type="entry name" value="HMG_CoA_Rdtase_NAD(P)-bd_sf"/>
</dbReference>
<feature type="region of interest" description="Disordered" evidence="3">
    <location>
        <begin position="12"/>
        <end position="67"/>
    </location>
</feature>
<dbReference type="GO" id="GO:0015936">
    <property type="term" value="P:coenzyme A metabolic process"/>
    <property type="evidence" value="ECO:0007669"/>
    <property type="project" value="InterPro"/>
</dbReference>
<feature type="compositionally biased region" description="Low complexity" evidence="3">
    <location>
        <begin position="17"/>
        <end position="28"/>
    </location>
</feature>
<organism evidence="4 5">
    <name type="scientific">Striga asiatica</name>
    <name type="common">Asiatic witchweed</name>
    <name type="synonym">Buchnera asiatica</name>
    <dbReference type="NCBI Taxonomy" id="4170"/>
    <lineage>
        <taxon>Eukaryota</taxon>
        <taxon>Viridiplantae</taxon>
        <taxon>Streptophyta</taxon>
        <taxon>Embryophyta</taxon>
        <taxon>Tracheophyta</taxon>
        <taxon>Spermatophyta</taxon>
        <taxon>Magnoliopsida</taxon>
        <taxon>eudicotyledons</taxon>
        <taxon>Gunneridae</taxon>
        <taxon>Pentapetalae</taxon>
        <taxon>asterids</taxon>
        <taxon>lamiids</taxon>
        <taxon>Lamiales</taxon>
        <taxon>Orobanchaceae</taxon>
        <taxon>Buchnereae</taxon>
        <taxon>Striga</taxon>
    </lineage>
</organism>